<dbReference type="Gene3D" id="2.50.20.10">
    <property type="entry name" value="Lipoprotein localisation LolA/LolB/LppX"/>
    <property type="match status" value="1"/>
</dbReference>
<evidence type="ECO:0000313" key="3">
    <source>
        <dbReference type="EMBL" id="GGF51187.1"/>
    </source>
</evidence>
<keyword evidence="4" id="KW-1185">Reference proteome</keyword>
<reference evidence="3" key="2">
    <citation type="submission" date="2020-09" db="EMBL/GenBank/DDBJ databases">
        <authorList>
            <person name="Sun Q."/>
            <person name="Zhou Y."/>
        </authorList>
    </citation>
    <scope>NUCLEOTIDE SEQUENCE</scope>
    <source>
        <strain evidence="3">CGMCC 1.15725</strain>
    </source>
</reference>
<dbReference type="InterPro" id="IPR029046">
    <property type="entry name" value="LolA/LolB/LppX"/>
</dbReference>
<dbReference type="PANTHER" id="PTHR35869">
    <property type="entry name" value="OUTER-MEMBRANE LIPOPROTEIN CARRIER PROTEIN"/>
    <property type="match status" value="1"/>
</dbReference>
<dbReference type="InterPro" id="IPR006311">
    <property type="entry name" value="TAT_signal"/>
</dbReference>
<dbReference type="SUPFAM" id="SSF89392">
    <property type="entry name" value="Prokaryotic lipoproteins and lipoprotein localization factors"/>
    <property type="match status" value="1"/>
</dbReference>
<name>A0A8J3E7C5_9PROT</name>
<dbReference type="AlphaFoldDB" id="A0A8J3E7C5"/>
<dbReference type="PANTHER" id="PTHR35869:SF1">
    <property type="entry name" value="OUTER-MEMBRANE LIPOPROTEIN CARRIER PROTEIN"/>
    <property type="match status" value="1"/>
</dbReference>
<proteinExistence type="predicted"/>
<dbReference type="CDD" id="cd16325">
    <property type="entry name" value="LolA"/>
    <property type="match status" value="1"/>
</dbReference>
<keyword evidence="1 2" id="KW-0732">Signal</keyword>
<feature type="chain" id="PRO_5035217360" description="Outer membrane lipoprotein carrier protein LolA" evidence="2">
    <location>
        <begin position="33"/>
        <end position="219"/>
    </location>
</feature>
<reference evidence="3" key="1">
    <citation type="journal article" date="2014" name="Int. J. Syst. Evol. Microbiol.">
        <title>Complete genome sequence of Corynebacterium casei LMG S-19264T (=DSM 44701T), isolated from a smear-ripened cheese.</title>
        <authorList>
            <consortium name="US DOE Joint Genome Institute (JGI-PGF)"/>
            <person name="Walter F."/>
            <person name="Albersmeier A."/>
            <person name="Kalinowski J."/>
            <person name="Ruckert C."/>
        </authorList>
    </citation>
    <scope>NUCLEOTIDE SEQUENCE</scope>
    <source>
        <strain evidence="3">CGMCC 1.15725</strain>
    </source>
</reference>
<evidence type="ECO:0000313" key="4">
    <source>
        <dbReference type="Proteomes" id="UP000646365"/>
    </source>
</evidence>
<dbReference type="Pfam" id="PF03548">
    <property type="entry name" value="LolA"/>
    <property type="match status" value="1"/>
</dbReference>
<protein>
    <recommendedName>
        <fullName evidence="5">Outer membrane lipoprotein carrier protein LolA</fullName>
    </recommendedName>
</protein>
<evidence type="ECO:0000256" key="1">
    <source>
        <dbReference type="ARBA" id="ARBA00022729"/>
    </source>
</evidence>
<sequence length="219" mass="24353">MPTPRPLSRRALMRGAAAVALAAALGPRLARAAAPVAATLTAQDQADLKRIENYLDNIKTMQALFQQTNPDGSTAEGEVYMSRPGKMRFEYQPPVQMFIVSDGNYVAIDDLELKNVQFYPVESTPVWFLLREAIKLSGDVTVTRFERGPKSLRVTCVQTKDPGNGAITLVFQDDPLVLKQWIVLDPQQRSTTVALIDPQQGVQFKPEMFYLPTNTKERG</sequence>
<accession>A0A8J3E7C5</accession>
<dbReference type="RefSeq" id="WP_189052573.1">
    <property type="nucleotide sequence ID" value="NZ_BMJQ01000038.1"/>
</dbReference>
<comment type="caution">
    <text evidence="3">The sequence shown here is derived from an EMBL/GenBank/DDBJ whole genome shotgun (WGS) entry which is preliminary data.</text>
</comment>
<gene>
    <name evidence="3" type="ORF">GCM10011611_67040</name>
</gene>
<organism evidence="3 4">
    <name type="scientific">Aliidongia dinghuensis</name>
    <dbReference type="NCBI Taxonomy" id="1867774"/>
    <lineage>
        <taxon>Bacteria</taxon>
        <taxon>Pseudomonadati</taxon>
        <taxon>Pseudomonadota</taxon>
        <taxon>Alphaproteobacteria</taxon>
        <taxon>Rhodospirillales</taxon>
        <taxon>Dongiaceae</taxon>
        <taxon>Aliidongia</taxon>
    </lineage>
</organism>
<dbReference type="PROSITE" id="PS51318">
    <property type="entry name" value="TAT"/>
    <property type="match status" value="1"/>
</dbReference>
<dbReference type="InterPro" id="IPR004564">
    <property type="entry name" value="OM_lipoprot_carrier_LolA-like"/>
</dbReference>
<evidence type="ECO:0000256" key="2">
    <source>
        <dbReference type="SAM" id="SignalP"/>
    </source>
</evidence>
<feature type="signal peptide" evidence="2">
    <location>
        <begin position="1"/>
        <end position="32"/>
    </location>
</feature>
<evidence type="ECO:0008006" key="5">
    <source>
        <dbReference type="Google" id="ProtNLM"/>
    </source>
</evidence>
<dbReference type="Proteomes" id="UP000646365">
    <property type="component" value="Unassembled WGS sequence"/>
</dbReference>
<dbReference type="EMBL" id="BMJQ01000038">
    <property type="protein sequence ID" value="GGF51187.1"/>
    <property type="molecule type" value="Genomic_DNA"/>
</dbReference>